<dbReference type="Pfam" id="PF15269">
    <property type="entry name" value="zf-C2H2_7"/>
    <property type="match status" value="1"/>
</dbReference>
<dbReference type="AlphaFoldDB" id="A0ABD1KR37"/>
<reference evidence="13 14" key="1">
    <citation type="submission" date="2024-09" db="EMBL/GenBank/DDBJ databases">
        <title>A chromosome-level genome assembly of Gray's grenadier anchovy, Coilia grayii.</title>
        <authorList>
            <person name="Fu Z."/>
        </authorList>
    </citation>
    <scope>NUCLEOTIDE SEQUENCE [LARGE SCALE GENOMIC DNA]</scope>
    <source>
        <strain evidence="13">G4</strain>
        <tissue evidence="13">Muscle</tissue>
    </source>
</reference>
<accession>A0ABD1KR37</accession>
<sequence length="633" mass="69689">MDSRQNRKPKKPHYIPRPPGKPYKYQCFQCPFTCNVKSHLFNHMKYNLCKNSMSLVSQRTEHTSKSLKAGQQSTPKEIPPSPSVENTLVCSVKTVKPQKDKPQEAPVKDDTAKDEKKTDEVPKGDLSREDSRIPVEESTVKEVGKATLTSTSAFSPVTPLREKKDGQTSVKVDQPPATISPFVHSSLPWVHGPLTVKPVLPHLIPEYSPYVLPDRPLSSLYQPYPLPSGHPLPSRTNAPSFRTEVVDPRFPHFTATVPPTLDSPNPAILQHYYPRYGHPLYQTSPLQYGLYHSPEIPPTLPTPRYISLEVYSRGYELRDHRGYFPPCSPDPDDSFGAKRDGEQSGREGQREKSITRLSPISGAAAAGSPDRPNRGVYSQAESSGDDRHTAQPDATTPLQPWRDAGPPTKPLAPVQAPPQTSLKQRALLHQGGTQAQVSYLCSGLPHDQRADDDDGDEEEDDQAPLDLSKRDYAKLSKREGGDIVHDAKDEMPLNLCMKPRPSSPAPSATQTHSPAPSQASLVWRAQRHQAAGEHSDQRETAAFALCQLACSSSQMQDSAPCSRNTDGAVGPGSATSEPTEEPYSTPDTRFDARRVCQAQEETCESSGEAPKRTGKKTSAKQPSHIPKKRPRCS</sequence>
<feature type="compositionally biased region" description="Polar residues" evidence="11">
    <location>
        <begin position="555"/>
        <end position="565"/>
    </location>
</feature>
<dbReference type="PANTHER" id="PTHR14678:SF1">
    <property type="entry name" value="ZINC FINGER PROTEIN 750"/>
    <property type="match status" value="1"/>
</dbReference>
<feature type="region of interest" description="Disordered" evidence="11">
    <location>
        <begin position="438"/>
        <end position="537"/>
    </location>
</feature>
<keyword evidence="3" id="KW-0863">Zinc-finger</keyword>
<keyword evidence="6" id="KW-0805">Transcription regulation</keyword>
<evidence type="ECO:0000256" key="9">
    <source>
        <dbReference type="ARBA" id="ARBA00023242"/>
    </source>
</evidence>
<gene>
    <name evidence="13" type="ORF">ACEWY4_003396</name>
</gene>
<evidence type="ECO:0000313" key="14">
    <source>
        <dbReference type="Proteomes" id="UP001591681"/>
    </source>
</evidence>
<comment type="caution">
    <text evidence="13">The sequence shown here is derived from an EMBL/GenBank/DDBJ whole genome shotgun (WGS) entry which is preliminary data.</text>
</comment>
<evidence type="ECO:0000256" key="3">
    <source>
        <dbReference type="ARBA" id="ARBA00022771"/>
    </source>
</evidence>
<evidence type="ECO:0000256" key="2">
    <source>
        <dbReference type="ARBA" id="ARBA00022723"/>
    </source>
</evidence>
<dbReference type="GO" id="GO:0005634">
    <property type="term" value="C:nucleus"/>
    <property type="evidence" value="ECO:0007669"/>
    <property type="project" value="UniProtKB-SubCell"/>
</dbReference>
<proteinExistence type="predicted"/>
<dbReference type="PANTHER" id="PTHR14678">
    <property type="entry name" value="PROLINE-RICH PROTEIN 35-RELATED"/>
    <property type="match status" value="1"/>
</dbReference>
<keyword evidence="8" id="KW-0804">Transcription</keyword>
<keyword evidence="7" id="KW-0010">Activator</keyword>
<organism evidence="13 14">
    <name type="scientific">Coilia grayii</name>
    <name type="common">Gray's grenadier anchovy</name>
    <dbReference type="NCBI Taxonomy" id="363190"/>
    <lineage>
        <taxon>Eukaryota</taxon>
        <taxon>Metazoa</taxon>
        <taxon>Chordata</taxon>
        <taxon>Craniata</taxon>
        <taxon>Vertebrata</taxon>
        <taxon>Euteleostomi</taxon>
        <taxon>Actinopterygii</taxon>
        <taxon>Neopterygii</taxon>
        <taxon>Teleostei</taxon>
        <taxon>Clupei</taxon>
        <taxon>Clupeiformes</taxon>
        <taxon>Clupeoidei</taxon>
        <taxon>Engraulidae</taxon>
        <taxon>Coilinae</taxon>
        <taxon>Coilia</taxon>
    </lineage>
</organism>
<dbReference type="GO" id="GO:0008270">
    <property type="term" value="F:zinc ion binding"/>
    <property type="evidence" value="ECO:0007669"/>
    <property type="project" value="UniProtKB-KW"/>
</dbReference>
<dbReference type="InterPro" id="IPR039363">
    <property type="entry name" value="ZNF750"/>
</dbReference>
<feature type="compositionally biased region" description="Basic and acidic residues" evidence="11">
    <location>
        <begin position="97"/>
        <end position="144"/>
    </location>
</feature>
<evidence type="ECO:0000256" key="7">
    <source>
        <dbReference type="ARBA" id="ARBA00023159"/>
    </source>
</evidence>
<keyword evidence="5" id="KW-0862">Zinc</keyword>
<evidence type="ECO:0000259" key="12">
    <source>
        <dbReference type="Pfam" id="PF15269"/>
    </source>
</evidence>
<dbReference type="Proteomes" id="UP001591681">
    <property type="component" value="Unassembled WGS sequence"/>
</dbReference>
<dbReference type="GO" id="GO:0030154">
    <property type="term" value="P:cell differentiation"/>
    <property type="evidence" value="ECO:0007669"/>
    <property type="project" value="UniProtKB-KW"/>
</dbReference>
<comment type="subcellular location">
    <subcellularLocation>
        <location evidence="1">Nucleus</location>
    </subcellularLocation>
</comment>
<keyword evidence="9" id="KW-0539">Nucleus</keyword>
<keyword evidence="4" id="KW-0221">Differentiation</keyword>
<keyword evidence="2" id="KW-0479">Metal-binding</keyword>
<evidence type="ECO:0000256" key="4">
    <source>
        <dbReference type="ARBA" id="ARBA00022782"/>
    </source>
</evidence>
<dbReference type="EMBL" id="JBHFQA010000003">
    <property type="protein sequence ID" value="KAL2101635.1"/>
    <property type="molecule type" value="Genomic_DNA"/>
</dbReference>
<feature type="region of interest" description="Disordered" evidence="11">
    <location>
        <begin position="322"/>
        <end position="419"/>
    </location>
</feature>
<protein>
    <recommendedName>
        <fullName evidence="10">Zinc finger protein 750</fullName>
    </recommendedName>
</protein>
<feature type="region of interest" description="Disordered" evidence="11">
    <location>
        <begin position="60"/>
        <end position="173"/>
    </location>
</feature>
<feature type="compositionally biased region" description="Acidic residues" evidence="11">
    <location>
        <begin position="450"/>
        <end position="463"/>
    </location>
</feature>
<evidence type="ECO:0000256" key="1">
    <source>
        <dbReference type="ARBA" id="ARBA00004123"/>
    </source>
</evidence>
<name>A0ABD1KR37_9TELE</name>
<feature type="compositionally biased region" description="Polar residues" evidence="11">
    <location>
        <begin position="505"/>
        <end position="520"/>
    </location>
</feature>
<evidence type="ECO:0000256" key="6">
    <source>
        <dbReference type="ARBA" id="ARBA00023015"/>
    </source>
</evidence>
<feature type="compositionally biased region" description="Basic and acidic residues" evidence="11">
    <location>
        <begin position="335"/>
        <end position="354"/>
    </location>
</feature>
<evidence type="ECO:0000256" key="5">
    <source>
        <dbReference type="ARBA" id="ARBA00022833"/>
    </source>
</evidence>
<dbReference type="InterPro" id="IPR039064">
    <property type="entry name" value="ZNF750_Znf"/>
</dbReference>
<evidence type="ECO:0000256" key="8">
    <source>
        <dbReference type="ARBA" id="ARBA00023163"/>
    </source>
</evidence>
<evidence type="ECO:0000256" key="11">
    <source>
        <dbReference type="SAM" id="MobiDB-lite"/>
    </source>
</evidence>
<evidence type="ECO:0000256" key="10">
    <source>
        <dbReference type="ARBA" id="ARBA00040216"/>
    </source>
</evidence>
<evidence type="ECO:0000313" key="13">
    <source>
        <dbReference type="EMBL" id="KAL2101635.1"/>
    </source>
</evidence>
<feature type="domain" description="Zinc finger protein 750-like zinc finger" evidence="12">
    <location>
        <begin position="5"/>
        <end position="58"/>
    </location>
</feature>
<feature type="compositionally biased region" description="Basic and acidic residues" evidence="11">
    <location>
        <begin position="467"/>
        <end position="491"/>
    </location>
</feature>
<feature type="region of interest" description="Disordered" evidence="11">
    <location>
        <begin position="555"/>
        <end position="633"/>
    </location>
</feature>
<keyword evidence="14" id="KW-1185">Reference proteome</keyword>